<feature type="non-terminal residue" evidence="8">
    <location>
        <position position="1"/>
    </location>
</feature>
<feature type="transmembrane region" description="Helical" evidence="7">
    <location>
        <begin position="74"/>
        <end position="95"/>
    </location>
</feature>
<keyword evidence="5 7" id="KW-1133">Transmembrane helix</keyword>
<dbReference type="InterPro" id="IPR004710">
    <property type="entry name" value="Bilac:Na_transpt"/>
</dbReference>
<proteinExistence type="inferred from homology"/>
<evidence type="ECO:0000256" key="5">
    <source>
        <dbReference type="ARBA" id="ARBA00022989"/>
    </source>
</evidence>
<dbReference type="EMBL" id="GEDV01001360">
    <property type="protein sequence ID" value="JAP87197.1"/>
    <property type="molecule type" value="Transcribed_RNA"/>
</dbReference>
<dbReference type="Gene3D" id="1.20.1530.20">
    <property type="match status" value="1"/>
</dbReference>
<dbReference type="GO" id="GO:0008508">
    <property type="term" value="F:bile acid:sodium symporter activity"/>
    <property type="evidence" value="ECO:0007669"/>
    <property type="project" value="TreeGrafter"/>
</dbReference>
<feature type="transmembrane region" description="Helical" evidence="7">
    <location>
        <begin position="232"/>
        <end position="255"/>
    </location>
</feature>
<comment type="similarity">
    <text evidence="2">Belongs to the bile acid:sodium symporter (BASS) (TC 2.A.28) family.</text>
</comment>
<name>A0A131Z7C9_RHIAP</name>
<accession>A0A131Z7C9</accession>
<evidence type="ECO:0000256" key="3">
    <source>
        <dbReference type="ARBA" id="ARBA00022692"/>
    </source>
</evidence>
<keyword evidence="3 7" id="KW-0812">Transmembrane</keyword>
<feature type="transmembrane region" description="Helical" evidence="7">
    <location>
        <begin position="43"/>
        <end position="62"/>
    </location>
</feature>
<dbReference type="InterPro" id="IPR002657">
    <property type="entry name" value="BilAc:Na_symport/Acr3"/>
</dbReference>
<feature type="transmembrane region" description="Helical" evidence="7">
    <location>
        <begin position="204"/>
        <end position="226"/>
    </location>
</feature>
<feature type="transmembrane region" description="Helical" evidence="7">
    <location>
        <begin position="267"/>
        <end position="287"/>
    </location>
</feature>
<keyword evidence="4" id="KW-0813">Transport</keyword>
<sequence>SAWAITVMLNMSVDSNFSNSTNLTDGLEASPVKYPLIKVIHDWLIVGILVSIMFGMGCHIKVSEIWAHLRRPFGVAVGMLCQFVMMPLLAFGLLTSMRLSGLYAIGMLIMACCPGGTVSNVFAYFVDGDVPLSIAMTLCSTVLAMGMMPANMLIYGNYVDTGDIVVPYSKMAMSLVFISLPAGLGMLFNWFCPRVAPYITKLSSTLGGLLIVVTQIMEVFIFPDIFHNIPPVLYAATVVMPAAGMMFGYLISWLLKRPDAVRKTIAIESGIQNVGMGLTIVSLSFQFQEQKQALLFPWLYGFTMIALSFLLCGVYRIYKKFFARSSSHNIAPEAGTTKHNEKMQLSTVQVPSQGVFNAAFQG</sequence>
<evidence type="ECO:0000256" key="1">
    <source>
        <dbReference type="ARBA" id="ARBA00004141"/>
    </source>
</evidence>
<feature type="transmembrane region" description="Helical" evidence="7">
    <location>
        <begin position="138"/>
        <end position="159"/>
    </location>
</feature>
<dbReference type="AlphaFoldDB" id="A0A131Z7C9"/>
<evidence type="ECO:0000313" key="8">
    <source>
        <dbReference type="EMBL" id="JAP87197.1"/>
    </source>
</evidence>
<dbReference type="PANTHER" id="PTHR10361:SF28">
    <property type="entry name" value="P3 PROTEIN-RELATED"/>
    <property type="match status" value="1"/>
</dbReference>
<organism evidence="8">
    <name type="scientific">Rhipicephalus appendiculatus</name>
    <name type="common">Brown ear tick</name>
    <dbReference type="NCBI Taxonomy" id="34631"/>
    <lineage>
        <taxon>Eukaryota</taxon>
        <taxon>Metazoa</taxon>
        <taxon>Ecdysozoa</taxon>
        <taxon>Arthropoda</taxon>
        <taxon>Chelicerata</taxon>
        <taxon>Arachnida</taxon>
        <taxon>Acari</taxon>
        <taxon>Parasitiformes</taxon>
        <taxon>Ixodida</taxon>
        <taxon>Ixodoidea</taxon>
        <taxon>Ixodidae</taxon>
        <taxon>Rhipicephalinae</taxon>
        <taxon>Rhipicephalus</taxon>
        <taxon>Rhipicephalus</taxon>
    </lineage>
</organism>
<feature type="transmembrane region" description="Helical" evidence="7">
    <location>
        <begin position="171"/>
        <end position="192"/>
    </location>
</feature>
<keyword evidence="6 7" id="KW-0472">Membrane</keyword>
<evidence type="ECO:0000256" key="2">
    <source>
        <dbReference type="ARBA" id="ARBA00006528"/>
    </source>
</evidence>
<evidence type="ECO:0000256" key="7">
    <source>
        <dbReference type="SAM" id="Phobius"/>
    </source>
</evidence>
<dbReference type="InterPro" id="IPR038770">
    <property type="entry name" value="Na+/solute_symporter_sf"/>
</dbReference>
<keyword evidence="4" id="KW-0769">Symport</keyword>
<dbReference type="GO" id="GO:0016020">
    <property type="term" value="C:membrane"/>
    <property type="evidence" value="ECO:0007669"/>
    <property type="project" value="UniProtKB-SubCell"/>
</dbReference>
<dbReference type="PANTHER" id="PTHR10361">
    <property type="entry name" value="SODIUM-BILE ACID COTRANSPORTER"/>
    <property type="match status" value="1"/>
</dbReference>
<feature type="transmembrane region" description="Helical" evidence="7">
    <location>
        <begin position="299"/>
        <end position="318"/>
    </location>
</feature>
<dbReference type="Pfam" id="PF01758">
    <property type="entry name" value="SBF"/>
    <property type="match status" value="1"/>
</dbReference>
<feature type="transmembrane region" description="Helical" evidence="7">
    <location>
        <begin position="101"/>
        <end position="126"/>
    </location>
</feature>
<protein>
    <submittedName>
        <fullName evidence="8">Ileal sodium/bile acid cotransporter</fullName>
    </submittedName>
</protein>
<reference evidence="8" key="1">
    <citation type="journal article" date="2016" name="Ticks Tick Borne Dis.">
        <title>De novo assembly and annotation of the salivary gland transcriptome of Rhipicephalus appendiculatus male and female ticks during blood feeding.</title>
        <authorList>
            <person name="de Castro M.H."/>
            <person name="de Klerk D."/>
            <person name="Pienaar R."/>
            <person name="Latif A.A."/>
            <person name="Rees D.J."/>
            <person name="Mans B.J."/>
        </authorList>
    </citation>
    <scope>NUCLEOTIDE SEQUENCE</scope>
    <source>
        <tissue evidence="8">Salivary glands</tissue>
    </source>
</reference>
<comment type="subcellular location">
    <subcellularLocation>
        <location evidence="1">Membrane</location>
        <topology evidence="1">Multi-pass membrane protein</topology>
    </subcellularLocation>
</comment>
<evidence type="ECO:0000256" key="4">
    <source>
        <dbReference type="ARBA" id="ARBA00022847"/>
    </source>
</evidence>
<evidence type="ECO:0000256" key="6">
    <source>
        <dbReference type="ARBA" id="ARBA00023136"/>
    </source>
</evidence>